<dbReference type="GO" id="GO:0052717">
    <property type="term" value="F:tRNA-specific adenosine-34 deaminase activity"/>
    <property type="evidence" value="ECO:0007669"/>
    <property type="project" value="UniProtKB-UniRule"/>
</dbReference>
<dbReference type="InterPro" id="IPR028883">
    <property type="entry name" value="tRNA_aden_deaminase"/>
</dbReference>
<gene>
    <name evidence="8" type="primary">tadA</name>
    <name evidence="10" type="ORF">CAP51_06990</name>
</gene>
<evidence type="ECO:0000313" key="11">
    <source>
        <dbReference type="Proteomes" id="UP000196536"/>
    </source>
</evidence>
<evidence type="ECO:0000256" key="4">
    <source>
        <dbReference type="ARBA" id="ARBA00022723"/>
    </source>
</evidence>
<feature type="binding site" evidence="8">
    <location>
        <position position="96"/>
    </location>
    <ligand>
        <name>Zn(2+)</name>
        <dbReference type="ChEBI" id="CHEBI:29105"/>
        <note>catalytic</note>
    </ligand>
</feature>
<dbReference type="PANTHER" id="PTHR11079:SF202">
    <property type="entry name" value="TRNA-SPECIFIC ADENOSINE DEAMINASE"/>
    <property type="match status" value="1"/>
</dbReference>
<evidence type="ECO:0000256" key="1">
    <source>
        <dbReference type="ARBA" id="ARBA00010669"/>
    </source>
</evidence>
<dbReference type="PROSITE" id="PS51747">
    <property type="entry name" value="CYT_DCMP_DEAMINASES_2"/>
    <property type="match status" value="1"/>
</dbReference>
<evidence type="ECO:0000259" key="9">
    <source>
        <dbReference type="PROSITE" id="PS51747"/>
    </source>
</evidence>
<sequence length="177" mass="19565">MSESVIEDFSDFSPEDMDWMHQALAQAALALTHHEVPVGAVIVHDGQIIGRGYNCPILLSDPTAHAEVQAIRDACKNINNYRLPEDSTLYVTLEPCTQCVGALIHARISRVVFAAFEPRAGSLVSARQLLQQGFYNHYFAYQGGCLAQESGAMLKQFFKNRRAQAKSAKLDNPNSQI</sequence>
<evidence type="ECO:0000256" key="2">
    <source>
        <dbReference type="ARBA" id="ARBA00011738"/>
    </source>
</evidence>
<dbReference type="Pfam" id="PF00383">
    <property type="entry name" value="dCMP_cyt_deam_1"/>
    <property type="match status" value="1"/>
</dbReference>
<dbReference type="InterPro" id="IPR002125">
    <property type="entry name" value="CMP_dCMP_dom"/>
</dbReference>
<evidence type="ECO:0000256" key="7">
    <source>
        <dbReference type="ARBA" id="ARBA00048045"/>
    </source>
</evidence>
<reference evidence="10 11" key="1">
    <citation type="submission" date="2017-05" db="EMBL/GenBank/DDBJ databases">
        <title>Acinetobacter populi ANC 5415 (= PBJ7), whole genome shotgun sequencing project.</title>
        <authorList>
            <person name="Nemec A."/>
            <person name="Radolfova-Krizova L."/>
        </authorList>
    </citation>
    <scope>NUCLEOTIDE SEQUENCE [LARGE SCALE GENOMIC DNA]</scope>
    <source>
        <strain evidence="10 11">PBJ7</strain>
    </source>
</reference>
<accession>A0A1Z9YZA0</accession>
<dbReference type="HAMAP" id="MF_00972">
    <property type="entry name" value="tRNA_aden_deaminase"/>
    <property type="match status" value="1"/>
</dbReference>
<keyword evidence="6 8" id="KW-0862">Zinc</keyword>
<dbReference type="InterPro" id="IPR016192">
    <property type="entry name" value="APOBEC/CMP_deaminase_Zn-bd"/>
</dbReference>
<feature type="binding site" evidence="8">
    <location>
        <position position="99"/>
    </location>
    <ligand>
        <name>Zn(2+)</name>
        <dbReference type="ChEBI" id="CHEBI:29105"/>
        <note>catalytic</note>
    </ligand>
</feature>
<comment type="subunit">
    <text evidence="2 8">Homodimer.</text>
</comment>
<dbReference type="InterPro" id="IPR016193">
    <property type="entry name" value="Cytidine_deaminase-like"/>
</dbReference>
<comment type="function">
    <text evidence="8">Catalyzes the deamination of adenosine to inosine at the wobble position 34 of tRNA(Arg2).</text>
</comment>
<evidence type="ECO:0000313" key="10">
    <source>
        <dbReference type="EMBL" id="OUY07492.1"/>
    </source>
</evidence>
<evidence type="ECO:0000256" key="3">
    <source>
        <dbReference type="ARBA" id="ARBA00022694"/>
    </source>
</evidence>
<proteinExistence type="inferred from homology"/>
<keyword evidence="3 8" id="KW-0819">tRNA processing</keyword>
<evidence type="ECO:0000256" key="5">
    <source>
        <dbReference type="ARBA" id="ARBA00022801"/>
    </source>
</evidence>
<evidence type="ECO:0000256" key="8">
    <source>
        <dbReference type="HAMAP-Rule" id="MF_00972"/>
    </source>
</evidence>
<comment type="cofactor">
    <cofactor evidence="8">
        <name>Zn(2+)</name>
        <dbReference type="ChEBI" id="CHEBI:29105"/>
    </cofactor>
    <text evidence="8">Binds 1 zinc ion per subunit.</text>
</comment>
<dbReference type="NCBIfam" id="NF008113">
    <property type="entry name" value="PRK10860.1"/>
    <property type="match status" value="1"/>
</dbReference>
<protein>
    <recommendedName>
        <fullName evidence="8">tRNA-specific adenosine deaminase</fullName>
        <ecNumber evidence="8">3.5.4.33</ecNumber>
    </recommendedName>
</protein>
<keyword evidence="5 8" id="KW-0378">Hydrolase</keyword>
<dbReference type="PROSITE" id="PS00903">
    <property type="entry name" value="CYT_DCMP_DEAMINASES_1"/>
    <property type="match status" value="1"/>
</dbReference>
<keyword evidence="11" id="KW-1185">Reference proteome</keyword>
<comment type="caution">
    <text evidence="10">The sequence shown here is derived from an EMBL/GenBank/DDBJ whole genome shotgun (WGS) entry which is preliminary data.</text>
</comment>
<dbReference type="EMBL" id="NEXX01000002">
    <property type="protein sequence ID" value="OUY07492.1"/>
    <property type="molecule type" value="Genomic_DNA"/>
</dbReference>
<dbReference type="PANTHER" id="PTHR11079">
    <property type="entry name" value="CYTOSINE DEAMINASE FAMILY MEMBER"/>
    <property type="match status" value="1"/>
</dbReference>
<feature type="binding site" evidence="8">
    <location>
        <position position="65"/>
    </location>
    <ligand>
        <name>Zn(2+)</name>
        <dbReference type="ChEBI" id="CHEBI:29105"/>
        <note>catalytic</note>
    </ligand>
</feature>
<feature type="domain" description="CMP/dCMP-type deaminase" evidence="9">
    <location>
        <begin position="14"/>
        <end position="125"/>
    </location>
</feature>
<evidence type="ECO:0000256" key="6">
    <source>
        <dbReference type="ARBA" id="ARBA00022833"/>
    </source>
</evidence>
<dbReference type="GO" id="GO:0002100">
    <property type="term" value="P:tRNA wobble adenosine to inosine editing"/>
    <property type="evidence" value="ECO:0007669"/>
    <property type="project" value="UniProtKB-UniRule"/>
</dbReference>
<comment type="catalytic activity">
    <reaction evidence="7 8">
        <text>adenosine(34) in tRNA + H2O + H(+) = inosine(34) in tRNA + NH4(+)</text>
        <dbReference type="Rhea" id="RHEA:43168"/>
        <dbReference type="Rhea" id="RHEA-COMP:10373"/>
        <dbReference type="Rhea" id="RHEA-COMP:10374"/>
        <dbReference type="ChEBI" id="CHEBI:15377"/>
        <dbReference type="ChEBI" id="CHEBI:15378"/>
        <dbReference type="ChEBI" id="CHEBI:28938"/>
        <dbReference type="ChEBI" id="CHEBI:74411"/>
        <dbReference type="ChEBI" id="CHEBI:82852"/>
        <dbReference type="EC" id="3.5.4.33"/>
    </reaction>
</comment>
<organism evidence="10 11">
    <name type="scientific">Acinetobacter populi</name>
    <dbReference type="NCBI Taxonomy" id="1582270"/>
    <lineage>
        <taxon>Bacteria</taxon>
        <taxon>Pseudomonadati</taxon>
        <taxon>Pseudomonadota</taxon>
        <taxon>Gammaproteobacteria</taxon>
        <taxon>Moraxellales</taxon>
        <taxon>Moraxellaceae</taxon>
        <taxon>Acinetobacter</taxon>
    </lineage>
</organism>
<dbReference type="SUPFAM" id="SSF53927">
    <property type="entry name" value="Cytidine deaminase-like"/>
    <property type="match status" value="1"/>
</dbReference>
<keyword evidence="4 8" id="KW-0479">Metal-binding</keyword>
<dbReference type="EC" id="3.5.4.33" evidence="8"/>
<dbReference type="Proteomes" id="UP000196536">
    <property type="component" value="Unassembled WGS sequence"/>
</dbReference>
<dbReference type="RefSeq" id="WP_087620042.1">
    <property type="nucleotide sequence ID" value="NZ_NEXX01000002.1"/>
</dbReference>
<feature type="active site" description="Proton donor" evidence="8">
    <location>
        <position position="67"/>
    </location>
</feature>
<comment type="similarity">
    <text evidence="1">Belongs to the cytidine and deoxycytidylate deaminase family. ADAT2 subfamily.</text>
</comment>
<dbReference type="Gene3D" id="3.40.140.10">
    <property type="entry name" value="Cytidine Deaminase, domain 2"/>
    <property type="match status" value="1"/>
</dbReference>
<dbReference type="GO" id="GO:0008270">
    <property type="term" value="F:zinc ion binding"/>
    <property type="evidence" value="ECO:0007669"/>
    <property type="project" value="UniProtKB-UniRule"/>
</dbReference>
<name>A0A1Z9YZA0_9GAMM</name>
<dbReference type="CDD" id="cd01285">
    <property type="entry name" value="nucleoside_deaminase"/>
    <property type="match status" value="1"/>
</dbReference>
<dbReference type="OrthoDB" id="9802676at2"/>
<dbReference type="AlphaFoldDB" id="A0A1Z9YZA0"/>